<reference evidence="11 12" key="1">
    <citation type="submission" date="2018-02" db="EMBL/GenBank/DDBJ databases">
        <title>8 Nocardia nova and 1 Nocardia cyriacigeorgica strain used for evolution to TMP-SMX.</title>
        <authorList>
            <person name="Mehta H."/>
            <person name="Weng J."/>
            <person name="Shamoo Y."/>
        </authorList>
    </citation>
    <scope>NUCLEOTIDE SEQUENCE [LARGE SCALE GENOMIC DNA]</scope>
    <source>
        <strain evidence="11 12">BAA2227</strain>
    </source>
</reference>
<dbReference type="InterPro" id="IPR002155">
    <property type="entry name" value="Thiolase"/>
</dbReference>
<proteinExistence type="inferred from homology"/>
<evidence type="ECO:0000256" key="7">
    <source>
        <dbReference type="PIRSR" id="PIRSR000429-1"/>
    </source>
</evidence>
<dbReference type="Pfam" id="PF02803">
    <property type="entry name" value="Thiolase_C"/>
    <property type="match status" value="1"/>
</dbReference>
<comment type="caution">
    <text evidence="11">The sequence shown here is derived from an EMBL/GenBank/DDBJ whole genome shotgun (WGS) entry which is preliminary data.</text>
</comment>
<dbReference type="InterPro" id="IPR020613">
    <property type="entry name" value="Thiolase_CS"/>
</dbReference>
<evidence type="ECO:0000259" key="9">
    <source>
        <dbReference type="Pfam" id="PF00108"/>
    </source>
</evidence>
<dbReference type="Pfam" id="PF00108">
    <property type="entry name" value="Thiolase_N"/>
    <property type="match status" value="1"/>
</dbReference>
<organism evidence="11 12">
    <name type="scientific">Nocardia nova</name>
    <dbReference type="NCBI Taxonomy" id="37330"/>
    <lineage>
        <taxon>Bacteria</taxon>
        <taxon>Bacillati</taxon>
        <taxon>Actinomycetota</taxon>
        <taxon>Actinomycetes</taxon>
        <taxon>Mycobacteriales</taxon>
        <taxon>Nocardiaceae</taxon>
        <taxon>Nocardia</taxon>
    </lineage>
</organism>
<evidence type="ECO:0000256" key="2">
    <source>
        <dbReference type="ARBA" id="ARBA00012705"/>
    </source>
</evidence>
<dbReference type="PROSITE" id="PS00737">
    <property type="entry name" value="THIOLASE_2"/>
    <property type="match status" value="1"/>
</dbReference>
<dbReference type="SUPFAM" id="SSF53901">
    <property type="entry name" value="Thiolase-like"/>
    <property type="match status" value="2"/>
</dbReference>
<dbReference type="EC" id="2.3.1.9" evidence="2"/>
<evidence type="ECO:0000256" key="6">
    <source>
        <dbReference type="ARBA" id="ARBA00040529"/>
    </source>
</evidence>
<evidence type="ECO:0000313" key="11">
    <source>
        <dbReference type="EMBL" id="PPJ22062.1"/>
    </source>
</evidence>
<dbReference type="InterPro" id="IPR020610">
    <property type="entry name" value="Thiolase_AS"/>
</dbReference>
<dbReference type="NCBIfam" id="TIGR01930">
    <property type="entry name" value="AcCoA-C-Actrans"/>
    <property type="match status" value="1"/>
</dbReference>
<dbReference type="PROSITE" id="PS00098">
    <property type="entry name" value="THIOLASE_1"/>
    <property type="match status" value="1"/>
</dbReference>
<dbReference type="RefSeq" id="WP_064908479.1">
    <property type="nucleotide sequence ID" value="NZ_JAHUVX010000008.1"/>
</dbReference>
<dbReference type="Gene3D" id="3.40.47.10">
    <property type="match status" value="2"/>
</dbReference>
<dbReference type="InterPro" id="IPR020617">
    <property type="entry name" value="Thiolase_C"/>
</dbReference>
<dbReference type="GO" id="GO:0003985">
    <property type="term" value="F:acetyl-CoA C-acetyltransferase activity"/>
    <property type="evidence" value="ECO:0007669"/>
    <property type="project" value="UniProtKB-EC"/>
</dbReference>
<accession>A0A2S5ZWR1</accession>
<feature type="active site" description="Acyl-thioester intermediate" evidence="7">
    <location>
        <position position="89"/>
    </location>
</feature>
<keyword evidence="12" id="KW-1185">Reference proteome</keyword>
<feature type="active site" description="Proton acceptor" evidence="7">
    <location>
        <position position="380"/>
    </location>
</feature>
<dbReference type="PANTHER" id="PTHR18919">
    <property type="entry name" value="ACETYL-COA C-ACYLTRANSFERASE"/>
    <property type="match status" value="1"/>
</dbReference>
<evidence type="ECO:0000256" key="3">
    <source>
        <dbReference type="ARBA" id="ARBA00022679"/>
    </source>
</evidence>
<dbReference type="InterPro" id="IPR016039">
    <property type="entry name" value="Thiolase-like"/>
</dbReference>
<dbReference type="FunFam" id="3.40.47.10:FF:000010">
    <property type="entry name" value="Acetyl-CoA acetyltransferase (Thiolase)"/>
    <property type="match status" value="1"/>
</dbReference>
<dbReference type="PROSITE" id="PS00099">
    <property type="entry name" value="THIOLASE_3"/>
    <property type="match status" value="1"/>
</dbReference>
<evidence type="ECO:0000256" key="4">
    <source>
        <dbReference type="ARBA" id="ARBA00023315"/>
    </source>
</evidence>
<name>A0A2S5ZWR1_9NOCA</name>
<evidence type="ECO:0000256" key="5">
    <source>
        <dbReference type="ARBA" id="ARBA00030755"/>
    </source>
</evidence>
<dbReference type="EMBL" id="PSZD01000032">
    <property type="protein sequence ID" value="PPJ22062.1"/>
    <property type="molecule type" value="Genomic_DNA"/>
</dbReference>
<evidence type="ECO:0000256" key="8">
    <source>
        <dbReference type="RuleBase" id="RU003557"/>
    </source>
</evidence>
<dbReference type="InterPro" id="IPR020615">
    <property type="entry name" value="Thiolase_acyl_enz_int_AS"/>
</dbReference>
<dbReference type="AlphaFoldDB" id="A0A2S5ZWR1"/>
<dbReference type="PANTHER" id="PTHR18919:SF107">
    <property type="entry name" value="ACETYL-COA ACETYLTRANSFERASE, CYTOSOLIC"/>
    <property type="match status" value="1"/>
</dbReference>
<dbReference type="InterPro" id="IPR020616">
    <property type="entry name" value="Thiolase_N"/>
</dbReference>
<dbReference type="CDD" id="cd00751">
    <property type="entry name" value="thiolase"/>
    <property type="match status" value="1"/>
</dbReference>
<sequence>MATTSVIVSGARTPVGRLLGGLSGFSGSDLGGFAIKAALEKAGVAPEQVDYVIMGQVLTAGAGQIPARQAAVAGGIPMDVPALTLNKVCLSGINAIALADQLIRAGEYEIVVAGGQESMSRAPHMLEKSREGFKYGDVTLRDHMAYDGLHDIFTDQAMGALTESRNAGDGIGRAEQDAFAAASHQKAAAAWKNGVFTDEVVPVSVPQRKGDPIVVSEDEGVRADTTVESLGKLRPAFAKDGTITAGSASQISDGAAAVVVMSKAKAQELGLSWLAEIGAAGVVAGPDSTLQDQPANAIAKACAKEGISPADLDLVEINEAFAAVGIASTRKLGIDPEKVNVNGGAIAIGHPLGMSGARIVLHLALELKRRGGGVGAAALCGGGGQGDALIVRV</sequence>
<evidence type="ECO:0000256" key="1">
    <source>
        <dbReference type="ARBA" id="ARBA00010982"/>
    </source>
</evidence>
<feature type="domain" description="Thiolase N-terminal" evidence="9">
    <location>
        <begin position="6"/>
        <end position="263"/>
    </location>
</feature>
<protein>
    <recommendedName>
        <fullName evidence="6">Probable acetyl-CoA acetyltransferase</fullName>
        <ecNumber evidence="2">2.3.1.9</ecNumber>
    </recommendedName>
    <alternativeName>
        <fullName evidence="5">Acetoacetyl-CoA thiolase</fullName>
    </alternativeName>
</protein>
<feature type="active site" description="Proton acceptor" evidence="7">
    <location>
        <position position="350"/>
    </location>
</feature>
<dbReference type="PIRSF" id="PIRSF000429">
    <property type="entry name" value="Ac-CoA_Ac_transf"/>
    <property type="match status" value="1"/>
</dbReference>
<dbReference type="GeneID" id="66724007"/>
<feature type="domain" description="Thiolase C-terminal" evidence="10">
    <location>
        <begin position="272"/>
        <end position="392"/>
    </location>
</feature>
<dbReference type="Proteomes" id="UP000238356">
    <property type="component" value="Unassembled WGS sequence"/>
</dbReference>
<gene>
    <name evidence="11" type="ORF">C5F51_31945</name>
</gene>
<comment type="similarity">
    <text evidence="1 8">Belongs to the thiolase-like superfamily. Thiolase family.</text>
</comment>
<keyword evidence="4 8" id="KW-0012">Acyltransferase</keyword>
<keyword evidence="3 8" id="KW-0808">Transferase</keyword>
<evidence type="ECO:0000259" key="10">
    <source>
        <dbReference type="Pfam" id="PF02803"/>
    </source>
</evidence>
<evidence type="ECO:0000313" key="12">
    <source>
        <dbReference type="Proteomes" id="UP000238356"/>
    </source>
</evidence>